<dbReference type="SUPFAM" id="SSF55811">
    <property type="entry name" value="Nudix"/>
    <property type="match status" value="1"/>
</dbReference>
<dbReference type="Gene3D" id="1.10.10.10">
    <property type="entry name" value="Winged helix-like DNA-binding domain superfamily/Winged helix DNA-binding domain"/>
    <property type="match status" value="1"/>
</dbReference>
<evidence type="ECO:0000313" key="3">
    <source>
        <dbReference type="EMBL" id="VAW00960.1"/>
    </source>
</evidence>
<dbReference type="CDD" id="cd18873">
    <property type="entry name" value="NUDIX_NadM_like"/>
    <property type="match status" value="1"/>
</dbReference>
<dbReference type="Pfam" id="PF00293">
    <property type="entry name" value="NUDIX"/>
    <property type="match status" value="1"/>
</dbReference>
<gene>
    <name evidence="3" type="ORF">MNBD_ALPHA08-1209</name>
</gene>
<organism evidence="3">
    <name type="scientific">hydrothermal vent metagenome</name>
    <dbReference type="NCBI Taxonomy" id="652676"/>
    <lineage>
        <taxon>unclassified sequences</taxon>
        <taxon>metagenomes</taxon>
        <taxon>ecological metagenomes</taxon>
    </lineage>
</organism>
<dbReference type="PROSITE" id="PS00893">
    <property type="entry name" value="NUDIX_BOX"/>
    <property type="match status" value="1"/>
</dbReference>
<dbReference type="PROSITE" id="PS51462">
    <property type="entry name" value="NUDIX"/>
    <property type="match status" value="1"/>
</dbReference>
<feature type="domain" description="Nudix hydrolase" evidence="2">
    <location>
        <begin position="11"/>
        <end position="142"/>
    </location>
</feature>
<dbReference type="AlphaFoldDB" id="A0A3B0S9J4"/>
<accession>A0A3B0S9J4</accession>
<dbReference type="PANTHER" id="PTHR43736:SF4">
    <property type="entry name" value="SLR1690 PROTEIN"/>
    <property type="match status" value="1"/>
</dbReference>
<reference evidence="3" key="1">
    <citation type="submission" date="2018-06" db="EMBL/GenBank/DDBJ databases">
        <authorList>
            <person name="Zhirakovskaya E."/>
        </authorList>
    </citation>
    <scope>NUCLEOTIDE SEQUENCE</scope>
</reference>
<dbReference type="InterPro" id="IPR054105">
    <property type="entry name" value="WHD_NrtR"/>
</dbReference>
<dbReference type="InterPro" id="IPR036390">
    <property type="entry name" value="WH_DNA-bd_sf"/>
</dbReference>
<dbReference type="Gene3D" id="3.90.79.10">
    <property type="entry name" value="Nucleoside Triphosphate Pyrophosphohydrolase"/>
    <property type="match status" value="1"/>
</dbReference>
<dbReference type="PANTHER" id="PTHR43736">
    <property type="entry name" value="ADP-RIBOSE PYROPHOSPHATASE"/>
    <property type="match status" value="1"/>
</dbReference>
<protein>
    <submittedName>
        <fullName evidence="3">Nudix-related transcriptional regulator NrtR</fullName>
    </submittedName>
</protein>
<dbReference type="InterPro" id="IPR015797">
    <property type="entry name" value="NUDIX_hydrolase-like_dom_sf"/>
</dbReference>
<dbReference type="InterPro" id="IPR020084">
    <property type="entry name" value="NUDIX_hydrolase_CS"/>
</dbReference>
<sequence>MTYTYKYPHPAITTDVVIFTVRTEKLEVLLIRRKIEPFKDSWAIPGGFLDMDEDLDTCAARELQEETGILDVYLEQLYTFGKVGRDPRERVVSVAYFALAPMQDQTIRAGDDAAETGWFDVDDLPNLAFDHQNILTLARQRLADKMEYSTVGLQLMPDEFTLTRLQQVYETASGQPRDKRNFRKWILALDLLQETGTMLAQGAYRPAKLYRVKDRTKIEIIK</sequence>
<evidence type="ECO:0000256" key="1">
    <source>
        <dbReference type="ARBA" id="ARBA00022801"/>
    </source>
</evidence>
<dbReference type="EMBL" id="UOEC01000181">
    <property type="protein sequence ID" value="VAW00960.1"/>
    <property type="molecule type" value="Genomic_DNA"/>
</dbReference>
<dbReference type="InterPro" id="IPR036388">
    <property type="entry name" value="WH-like_DNA-bd_sf"/>
</dbReference>
<dbReference type="Pfam" id="PF21906">
    <property type="entry name" value="WHD_NrtR"/>
    <property type="match status" value="1"/>
</dbReference>
<dbReference type="GO" id="GO:0016787">
    <property type="term" value="F:hydrolase activity"/>
    <property type="evidence" value="ECO:0007669"/>
    <property type="project" value="UniProtKB-KW"/>
</dbReference>
<proteinExistence type="predicted"/>
<name>A0A3B0S9J4_9ZZZZ</name>
<evidence type="ECO:0000259" key="2">
    <source>
        <dbReference type="PROSITE" id="PS51462"/>
    </source>
</evidence>
<keyword evidence="1" id="KW-0378">Hydrolase</keyword>
<dbReference type="SUPFAM" id="SSF46785">
    <property type="entry name" value="Winged helix' DNA-binding domain"/>
    <property type="match status" value="1"/>
</dbReference>
<dbReference type="InterPro" id="IPR000086">
    <property type="entry name" value="NUDIX_hydrolase_dom"/>
</dbReference>